<name>A0A327L5M1_9BRAD</name>
<evidence type="ECO:0000313" key="3">
    <source>
        <dbReference type="EMBL" id="RAI45677.1"/>
    </source>
</evidence>
<proteinExistence type="inferred from homology"/>
<reference evidence="3 4" key="1">
    <citation type="submission" date="2017-07" db="EMBL/GenBank/DDBJ databases">
        <title>Draft Genome Sequences of Select Purple Nonsulfur Bacteria.</title>
        <authorList>
            <person name="Lasarre B."/>
            <person name="Mckinlay J.B."/>
        </authorList>
    </citation>
    <scope>NUCLEOTIDE SEQUENCE [LARGE SCALE GENOMIC DNA]</scope>
    <source>
        <strain evidence="3 4">DSM 5909</strain>
    </source>
</reference>
<dbReference type="InterPro" id="IPR005064">
    <property type="entry name" value="BUG"/>
</dbReference>
<evidence type="ECO:0000313" key="4">
    <source>
        <dbReference type="Proteomes" id="UP000249130"/>
    </source>
</evidence>
<keyword evidence="4" id="KW-1185">Reference proteome</keyword>
<dbReference type="AlphaFoldDB" id="A0A327L5M1"/>
<evidence type="ECO:0000256" key="2">
    <source>
        <dbReference type="SAM" id="SignalP"/>
    </source>
</evidence>
<accession>A0A327L5M1</accession>
<dbReference type="InterPro" id="IPR042100">
    <property type="entry name" value="Bug_dom1"/>
</dbReference>
<dbReference type="SUPFAM" id="SSF53850">
    <property type="entry name" value="Periplasmic binding protein-like II"/>
    <property type="match status" value="1"/>
</dbReference>
<dbReference type="Proteomes" id="UP000249130">
    <property type="component" value="Unassembled WGS sequence"/>
</dbReference>
<sequence>MLSRRIFCSALLGPMLLAGAGTTRATEAPPGPTRIIVPAVSSGGTDILARLIARELAARWGVPVTVENMPGAAGGVAARRVMRAAPDGRTLLMASTGTLMAAASGADGGLAAQFDVTEYFAPVVLVAAPPYVVTLNPAVPTRTVGDLITFARARRAEGRPLRYGTSGSGAASHLTAVLFQKEAQVEFAHVPLLGTGAAMQELLAGRIDLLFAPPQTVRGSVDVGWLVAVATTGATRSPLFSDVPTVAESGVPGFESIGWFGLIAPHGTPSPIVGRIASDTAEILQQPELLATLANIGTALQPSTPAAFAHFINEEVAKWTHLLRDAGAMRIDVLPR</sequence>
<dbReference type="PANTHER" id="PTHR42928">
    <property type="entry name" value="TRICARBOXYLATE-BINDING PROTEIN"/>
    <property type="match status" value="1"/>
</dbReference>
<comment type="similarity">
    <text evidence="1">Belongs to the UPF0065 (bug) family.</text>
</comment>
<feature type="signal peptide" evidence="2">
    <location>
        <begin position="1"/>
        <end position="20"/>
    </location>
</feature>
<dbReference type="Gene3D" id="3.40.190.150">
    <property type="entry name" value="Bordetella uptake gene, domain 1"/>
    <property type="match status" value="1"/>
</dbReference>
<dbReference type="Gene3D" id="3.40.190.10">
    <property type="entry name" value="Periplasmic binding protein-like II"/>
    <property type="match status" value="1"/>
</dbReference>
<protein>
    <recommendedName>
        <fullName evidence="5">Tripartite tricarboxylate transporter substrate binding protein</fullName>
    </recommendedName>
</protein>
<dbReference type="PANTHER" id="PTHR42928:SF5">
    <property type="entry name" value="BLR1237 PROTEIN"/>
    <property type="match status" value="1"/>
</dbReference>
<feature type="chain" id="PRO_5016429614" description="Tripartite tricarboxylate transporter substrate binding protein" evidence="2">
    <location>
        <begin position="21"/>
        <end position="336"/>
    </location>
</feature>
<organism evidence="3 4">
    <name type="scientific">Rhodoplanes roseus</name>
    <dbReference type="NCBI Taxonomy" id="29409"/>
    <lineage>
        <taxon>Bacteria</taxon>
        <taxon>Pseudomonadati</taxon>
        <taxon>Pseudomonadota</taxon>
        <taxon>Alphaproteobacteria</taxon>
        <taxon>Hyphomicrobiales</taxon>
        <taxon>Nitrobacteraceae</taxon>
        <taxon>Rhodoplanes</taxon>
    </lineage>
</organism>
<dbReference type="Pfam" id="PF03401">
    <property type="entry name" value="TctC"/>
    <property type="match status" value="1"/>
</dbReference>
<dbReference type="EMBL" id="NPEX01000010">
    <property type="protein sequence ID" value="RAI45677.1"/>
    <property type="molecule type" value="Genomic_DNA"/>
</dbReference>
<evidence type="ECO:0000256" key="1">
    <source>
        <dbReference type="ARBA" id="ARBA00006987"/>
    </source>
</evidence>
<gene>
    <name evidence="3" type="ORF">CH341_02775</name>
</gene>
<dbReference type="RefSeq" id="WP_111417509.1">
    <property type="nucleotide sequence ID" value="NZ_NPEX01000010.1"/>
</dbReference>
<keyword evidence="2" id="KW-0732">Signal</keyword>
<evidence type="ECO:0008006" key="5">
    <source>
        <dbReference type="Google" id="ProtNLM"/>
    </source>
</evidence>
<dbReference type="PIRSF" id="PIRSF017082">
    <property type="entry name" value="YflP"/>
    <property type="match status" value="1"/>
</dbReference>
<dbReference type="OrthoDB" id="7375033at2"/>
<comment type="caution">
    <text evidence="3">The sequence shown here is derived from an EMBL/GenBank/DDBJ whole genome shotgun (WGS) entry which is preliminary data.</text>
</comment>